<dbReference type="EMBL" id="JACGWZ010000001">
    <property type="protein sequence ID" value="MBA8823595.1"/>
    <property type="molecule type" value="Genomic_DNA"/>
</dbReference>
<evidence type="ECO:0000313" key="7">
    <source>
        <dbReference type="Proteomes" id="UP000569329"/>
    </source>
</evidence>
<keyword evidence="2 6" id="KW-0238">DNA-binding</keyword>
<keyword evidence="1" id="KW-0805">Transcription regulation</keyword>
<dbReference type="InterPro" id="IPR036390">
    <property type="entry name" value="WH_DNA-bd_sf"/>
</dbReference>
<feature type="domain" description="IclR-ED" evidence="5">
    <location>
        <begin position="78"/>
        <end position="261"/>
    </location>
</feature>
<dbReference type="SUPFAM" id="SSF46785">
    <property type="entry name" value="Winged helix' DNA-binding domain"/>
    <property type="match status" value="1"/>
</dbReference>
<protein>
    <submittedName>
        <fullName evidence="6">DNA-binding IclR family transcriptional regulator</fullName>
    </submittedName>
</protein>
<evidence type="ECO:0000256" key="1">
    <source>
        <dbReference type="ARBA" id="ARBA00023015"/>
    </source>
</evidence>
<dbReference type="SUPFAM" id="SSF55781">
    <property type="entry name" value="GAF domain-like"/>
    <property type="match status" value="1"/>
</dbReference>
<dbReference type="PROSITE" id="PS51077">
    <property type="entry name" value="HTH_ICLR"/>
    <property type="match status" value="1"/>
</dbReference>
<dbReference type="SMART" id="SM00346">
    <property type="entry name" value="HTH_ICLR"/>
    <property type="match status" value="1"/>
</dbReference>
<dbReference type="InterPro" id="IPR005471">
    <property type="entry name" value="Tscrpt_reg_IclR_N"/>
</dbReference>
<dbReference type="Gene3D" id="1.10.10.10">
    <property type="entry name" value="Winged helix-like DNA-binding domain superfamily/Winged helix DNA-binding domain"/>
    <property type="match status" value="1"/>
</dbReference>
<dbReference type="Pfam" id="PF01614">
    <property type="entry name" value="IclR_C"/>
    <property type="match status" value="1"/>
</dbReference>
<proteinExistence type="predicted"/>
<organism evidence="6 7">
    <name type="scientific">Halosaccharopolyspora lacisalsi</name>
    <dbReference type="NCBI Taxonomy" id="1000566"/>
    <lineage>
        <taxon>Bacteria</taxon>
        <taxon>Bacillati</taxon>
        <taxon>Actinomycetota</taxon>
        <taxon>Actinomycetes</taxon>
        <taxon>Pseudonocardiales</taxon>
        <taxon>Pseudonocardiaceae</taxon>
        <taxon>Halosaccharopolyspora</taxon>
    </lineage>
</organism>
<keyword evidence="3" id="KW-0804">Transcription</keyword>
<dbReference type="InterPro" id="IPR014757">
    <property type="entry name" value="Tscrpt_reg_IclR_C"/>
</dbReference>
<dbReference type="InterPro" id="IPR050707">
    <property type="entry name" value="HTH_MetabolicPath_Reg"/>
</dbReference>
<comment type="caution">
    <text evidence="6">The sequence shown here is derived from an EMBL/GenBank/DDBJ whole genome shotgun (WGS) entry which is preliminary data.</text>
</comment>
<gene>
    <name evidence="6" type="ORF">FHX42_000924</name>
</gene>
<dbReference type="PANTHER" id="PTHR30136">
    <property type="entry name" value="HELIX-TURN-HELIX TRANSCRIPTIONAL REGULATOR, ICLR FAMILY"/>
    <property type="match status" value="1"/>
</dbReference>
<dbReference type="GO" id="GO:0003700">
    <property type="term" value="F:DNA-binding transcription factor activity"/>
    <property type="evidence" value="ECO:0007669"/>
    <property type="project" value="TreeGrafter"/>
</dbReference>
<sequence>MPEERGGPRSREPQSGDMVGKALRLLTLLGDAPRGMTLSELARQAGYPISTTHRLLSSIAREEFAVLDDERRWNLGLRMFELGQRVLHARGFAGVATPVLQRITRQTGESTLMSVLEHEQQLYVHYVEGTHQVRITGEPGRRGPLHCTAMGKCLIAFAPRDRREQLLNELELPPVGAKTITDRERFRAEVEEVRRRGYAIADEEHEEGIRAIGVPVLDPGGIAVASISAAAPAFRSSIETMHTYFEPLQQGAKELAVGLPNR</sequence>
<dbReference type="RefSeq" id="WP_328795898.1">
    <property type="nucleotide sequence ID" value="NZ_JACGWZ010000001.1"/>
</dbReference>
<evidence type="ECO:0000313" key="6">
    <source>
        <dbReference type="EMBL" id="MBA8823595.1"/>
    </source>
</evidence>
<reference evidence="6 7" key="1">
    <citation type="submission" date="2020-07" db="EMBL/GenBank/DDBJ databases">
        <title>Sequencing the genomes of 1000 actinobacteria strains.</title>
        <authorList>
            <person name="Klenk H.-P."/>
        </authorList>
    </citation>
    <scope>NUCLEOTIDE SEQUENCE [LARGE SCALE GENOMIC DNA]</scope>
    <source>
        <strain evidence="6 7">DSM 45975</strain>
    </source>
</reference>
<evidence type="ECO:0000256" key="3">
    <source>
        <dbReference type="ARBA" id="ARBA00023163"/>
    </source>
</evidence>
<feature type="domain" description="HTH iclR-type" evidence="4">
    <location>
        <begin position="16"/>
        <end position="77"/>
    </location>
</feature>
<dbReference type="InterPro" id="IPR029016">
    <property type="entry name" value="GAF-like_dom_sf"/>
</dbReference>
<evidence type="ECO:0000259" key="5">
    <source>
        <dbReference type="PROSITE" id="PS51078"/>
    </source>
</evidence>
<dbReference type="AlphaFoldDB" id="A0A839DW91"/>
<keyword evidence="7" id="KW-1185">Reference proteome</keyword>
<dbReference type="PROSITE" id="PS51078">
    <property type="entry name" value="ICLR_ED"/>
    <property type="match status" value="1"/>
</dbReference>
<evidence type="ECO:0000259" key="4">
    <source>
        <dbReference type="PROSITE" id="PS51077"/>
    </source>
</evidence>
<evidence type="ECO:0000256" key="2">
    <source>
        <dbReference type="ARBA" id="ARBA00023125"/>
    </source>
</evidence>
<dbReference type="GO" id="GO:0003677">
    <property type="term" value="F:DNA binding"/>
    <property type="evidence" value="ECO:0007669"/>
    <property type="project" value="UniProtKB-KW"/>
</dbReference>
<dbReference type="Proteomes" id="UP000569329">
    <property type="component" value="Unassembled WGS sequence"/>
</dbReference>
<dbReference type="InterPro" id="IPR036388">
    <property type="entry name" value="WH-like_DNA-bd_sf"/>
</dbReference>
<dbReference type="GO" id="GO:0045892">
    <property type="term" value="P:negative regulation of DNA-templated transcription"/>
    <property type="evidence" value="ECO:0007669"/>
    <property type="project" value="TreeGrafter"/>
</dbReference>
<dbReference type="Gene3D" id="3.30.450.40">
    <property type="match status" value="1"/>
</dbReference>
<name>A0A839DW91_9PSEU</name>
<dbReference type="Pfam" id="PF09339">
    <property type="entry name" value="HTH_IclR"/>
    <property type="match status" value="1"/>
</dbReference>
<dbReference type="PANTHER" id="PTHR30136:SF35">
    <property type="entry name" value="HTH-TYPE TRANSCRIPTIONAL REGULATOR RV1719"/>
    <property type="match status" value="1"/>
</dbReference>
<accession>A0A839DW91</accession>